<dbReference type="InterPro" id="IPR003661">
    <property type="entry name" value="HisK_dim/P_dom"/>
</dbReference>
<evidence type="ECO:0000256" key="3">
    <source>
        <dbReference type="ARBA" id="ARBA00004236"/>
    </source>
</evidence>
<dbReference type="GO" id="GO:0000155">
    <property type="term" value="F:phosphorelay sensor kinase activity"/>
    <property type="evidence" value="ECO:0007669"/>
    <property type="project" value="InterPro"/>
</dbReference>
<dbReference type="InterPro" id="IPR003660">
    <property type="entry name" value="HAMP_dom"/>
</dbReference>
<dbReference type="CDD" id="cd00082">
    <property type="entry name" value="HisKA"/>
    <property type="match status" value="1"/>
</dbReference>
<keyword evidence="11 12" id="KW-0472">Membrane</keyword>
<sequence length="502" mass="53960">MILNPARWTLRSKLLASIVTLFILVLTLIGAATVLSMRTSLMKQVDQQLIDVERAVGGGPAGTTELGGPADKDSHPRAPGLGGSVLRLTLDASSTPHSLVVDQNYVSSATGTQLTLSQAQIRSLATADLGTTPKTMDFDGSLGRYRVVRVPKPDGDIAFIGLPLAPIDDNIRALAGNIALMGLLGLVTIGGASFLLVRRNLRPLQQVAATAERVSELPLGRGDVRTDERVPVALTDDHTEVGTVGLALNNLLDHVDSALDARHESEMQVRQFVADASHELRTPLASIRGYAELSRREKEPVPVGVTHALGRIESEAGRMTTLVEDLLLLARLDAGRELEREPVDLTRVVVETVSDLHAAGPEHVWHLDLPEDLEDFPEVIGDEARLRQVVINLLANARRHTPAGTTVTAGLARRDDDVLLTVTDDGPGIPPEFMPHLFERFTRGDAARTRTEGSTGLGLSIVDAVVAAHHGTVRVESRPGRTCFTVSLPLEDPRPSSQEDRS</sequence>
<dbReference type="FunFam" id="3.30.565.10:FF:000006">
    <property type="entry name" value="Sensor histidine kinase WalK"/>
    <property type="match status" value="1"/>
</dbReference>
<dbReference type="InterPro" id="IPR003594">
    <property type="entry name" value="HATPase_dom"/>
</dbReference>
<proteinExistence type="predicted"/>
<evidence type="ECO:0000256" key="7">
    <source>
        <dbReference type="ARBA" id="ARBA00022692"/>
    </source>
</evidence>
<dbReference type="AlphaFoldDB" id="A0A075JJ80"/>
<dbReference type="FunFam" id="1.10.287.130:FF:000001">
    <property type="entry name" value="Two-component sensor histidine kinase"/>
    <property type="match status" value="1"/>
</dbReference>
<feature type="transmembrane region" description="Helical" evidence="12">
    <location>
        <begin position="174"/>
        <end position="197"/>
    </location>
</feature>
<evidence type="ECO:0000256" key="11">
    <source>
        <dbReference type="ARBA" id="ARBA00023136"/>
    </source>
</evidence>
<dbReference type="OrthoDB" id="9786919at2"/>
<dbReference type="GeneID" id="41840101"/>
<comment type="cofactor">
    <cofactor evidence="2">
        <name>a divalent metal cation</name>
        <dbReference type="ChEBI" id="CHEBI:60240"/>
    </cofactor>
</comment>
<comment type="catalytic activity">
    <reaction evidence="1">
        <text>ATP + protein L-histidine = ADP + protein N-phospho-L-histidine.</text>
        <dbReference type="EC" id="2.7.13.3"/>
    </reaction>
</comment>
<feature type="domain" description="HAMP" evidence="14">
    <location>
        <begin position="198"/>
        <end position="260"/>
    </location>
</feature>
<dbReference type="SMART" id="SM00388">
    <property type="entry name" value="HisKA"/>
    <property type="match status" value="1"/>
</dbReference>
<name>A0A075JJ80_9MICO</name>
<keyword evidence="6" id="KW-0808">Transferase</keyword>
<evidence type="ECO:0000256" key="12">
    <source>
        <dbReference type="SAM" id="Phobius"/>
    </source>
</evidence>
<keyword evidence="5" id="KW-0597">Phosphoprotein</keyword>
<dbReference type="KEGG" id="dni:HX89_02515"/>
<dbReference type="EC" id="2.7.13.3" evidence="4"/>
<accession>A0A075JJ80</accession>
<dbReference type="RefSeq" id="WP_038566763.1">
    <property type="nucleotide sequence ID" value="NZ_CP008889.1"/>
</dbReference>
<dbReference type="Pfam" id="PF02518">
    <property type="entry name" value="HATPase_c"/>
    <property type="match status" value="1"/>
</dbReference>
<keyword evidence="7 12" id="KW-0812">Transmembrane</keyword>
<comment type="subcellular location">
    <subcellularLocation>
        <location evidence="3">Cell membrane</location>
    </subcellularLocation>
</comment>
<dbReference type="SUPFAM" id="SSF55874">
    <property type="entry name" value="ATPase domain of HSP90 chaperone/DNA topoisomerase II/histidine kinase"/>
    <property type="match status" value="1"/>
</dbReference>
<evidence type="ECO:0000256" key="6">
    <source>
        <dbReference type="ARBA" id="ARBA00022679"/>
    </source>
</evidence>
<dbReference type="SMART" id="SM00304">
    <property type="entry name" value="HAMP"/>
    <property type="match status" value="1"/>
</dbReference>
<evidence type="ECO:0000256" key="2">
    <source>
        <dbReference type="ARBA" id="ARBA00001968"/>
    </source>
</evidence>
<feature type="domain" description="Histidine kinase" evidence="13">
    <location>
        <begin position="275"/>
        <end position="492"/>
    </location>
</feature>
<dbReference type="PANTHER" id="PTHR45436">
    <property type="entry name" value="SENSOR HISTIDINE KINASE YKOH"/>
    <property type="match status" value="1"/>
</dbReference>
<dbReference type="InterPro" id="IPR005467">
    <property type="entry name" value="His_kinase_dom"/>
</dbReference>
<dbReference type="InterPro" id="IPR036097">
    <property type="entry name" value="HisK_dim/P_sf"/>
</dbReference>
<evidence type="ECO:0000256" key="1">
    <source>
        <dbReference type="ARBA" id="ARBA00000085"/>
    </source>
</evidence>
<dbReference type="InterPro" id="IPR050428">
    <property type="entry name" value="TCS_sensor_his_kinase"/>
</dbReference>
<evidence type="ECO:0000256" key="4">
    <source>
        <dbReference type="ARBA" id="ARBA00012438"/>
    </source>
</evidence>
<keyword evidence="10" id="KW-0902">Two-component regulatory system</keyword>
<dbReference type="PROSITE" id="PS50109">
    <property type="entry name" value="HIS_KIN"/>
    <property type="match status" value="1"/>
</dbReference>
<dbReference type="InterPro" id="IPR004358">
    <property type="entry name" value="Sig_transdc_His_kin-like_C"/>
</dbReference>
<evidence type="ECO:0000256" key="9">
    <source>
        <dbReference type="ARBA" id="ARBA00022989"/>
    </source>
</evidence>
<dbReference type="InterPro" id="IPR036890">
    <property type="entry name" value="HATPase_C_sf"/>
</dbReference>
<dbReference type="PRINTS" id="PR00344">
    <property type="entry name" value="BCTRLSENSOR"/>
</dbReference>
<dbReference type="HOGENOM" id="CLU_000445_89_6_11"/>
<evidence type="ECO:0000256" key="5">
    <source>
        <dbReference type="ARBA" id="ARBA00022553"/>
    </source>
</evidence>
<dbReference type="eggNOG" id="COG5002">
    <property type="taxonomic scope" value="Bacteria"/>
</dbReference>
<dbReference type="Gene3D" id="1.10.287.130">
    <property type="match status" value="1"/>
</dbReference>
<dbReference type="Gene3D" id="3.30.565.10">
    <property type="entry name" value="Histidine kinase-like ATPase, C-terminal domain"/>
    <property type="match status" value="1"/>
</dbReference>
<dbReference type="SMART" id="SM00387">
    <property type="entry name" value="HATPase_c"/>
    <property type="match status" value="1"/>
</dbReference>
<dbReference type="SUPFAM" id="SSF47384">
    <property type="entry name" value="Homodimeric domain of signal transducing histidine kinase"/>
    <property type="match status" value="1"/>
</dbReference>
<dbReference type="PROSITE" id="PS50885">
    <property type="entry name" value="HAMP"/>
    <property type="match status" value="1"/>
</dbReference>
<dbReference type="Proteomes" id="UP000027986">
    <property type="component" value="Chromosome"/>
</dbReference>
<evidence type="ECO:0000259" key="13">
    <source>
        <dbReference type="PROSITE" id="PS50109"/>
    </source>
</evidence>
<evidence type="ECO:0000313" key="15">
    <source>
        <dbReference type="EMBL" id="AIF40023.1"/>
    </source>
</evidence>
<gene>
    <name evidence="15" type="ORF">HX89_02515</name>
</gene>
<keyword evidence="8 15" id="KW-0418">Kinase</keyword>
<protein>
    <recommendedName>
        <fullName evidence="4">histidine kinase</fullName>
        <ecNumber evidence="4">2.7.13.3</ecNumber>
    </recommendedName>
</protein>
<evidence type="ECO:0000256" key="10">
    <source>
        <dbReference type="ARBA" id="ARBA00023012"/>
    </source>
</evidence>
<dbReference type="Pfam" id="PF00512">
    <property type="entry name" value="HisKA"/>
    <property type="match status" value="1"/>
</dbReference>
<evidence type="ECO:0000256" key="8">
    <source>
        <dbReference type="ARBA" id="ARBA00022777"/>
    </source>
</evidence>
<evidence type="ECO:0000313" key="16">
    <source>
        <dbReference type="Proteomes" id="UP000027986"/>
    </source>
</evidence>
<organism evidence="15 16">
    <name type="scientific">Dermacoccus nishinomiyaensis</name>
    <dbReference type="NCBI Taxonomy" id="1274"/>
    <lineage>
        <taxon>Bacteria</taxon>
        <taxon>Bacillati</taxon>
        <taxon>Actinomycetota</taxon>
        <taxon>Actinomycetes</taxon>
        <taxon>Micrococcales</taxon>
        <taxon>Dermacoccaceae</taxon>
        <taxon>Dermacoccus</taxon>
    </lineage>
</organism>
<dbReference type="GO" id="GO:0005509">
    <property type="term" value="F:calcium ion binding"/>
    <property type="evidence" value="ECO:0007669"/>
    <property type="project" value="UniProtKB-ARBA"/>
</dbReference>
<keyword evidence="16" id="KW-1185">Reference proteome</keyword>
<keyword evidence="9 12" id="KW-1133">Transmembrane helix</keyword>
<reference evidence="15 16" key="1">
    <citation type="submission" date="2014-07" db="EMBL/GenBank/DDBJ databases">
        <title>Genome Sequencing of Dermacoccus nishinomiyaensis.</title>
        <authorList>
            <person name="Hong K.W."/>
            <person name="Chan K.G."/>
        </authorList>
    </citation>
    <scope>NUCLEOTIDE SEQUENCE [LARGE SCALE GENOMIC DNA]</scope>
    <source>
        <strain evidence="15 16">M25</strain>
    </source>
</reference>
<dbReference type="Gene3D" id="6.10.340.10">
    <property type="match status" value="1"/>
</dbReference>
<dbReference type="PANTHER" id="PTHR45436:SF5">
    <property type="entry name" value="SENSOR HISTIDINE KINASE TRCS"/>
    <property type="match status" value="1"/>
</dbReference>
<dbReference type="CDD" id="cd00075">
    <property type="entry name" value="HATPase"/>
    <property type="match status" value="1"/>
</dbReference>
<dbReference type="EMBL" id="CP008889">
    <property type="protein sequence ID" value="AIF40023.1"/>
    <property type="molecule type" value="Genomic_DNA"/>
</dbReference>
<dbReference type="GO" id="GO:0005886">
    <property type="term" value="C:plasma membrane"/>
    <property type="evidence" value="ECO:0007669"/>
    <property type="project" value="UniProtKB-SubCell"/>
</dbReference>
<evidence type="ECO:0000259" key="14">
    <source>
        <dbReference type="PROSITE" id="PS50885"/>
    </source>
</evidence>